<proteinExistence type="predicted"/>
<accession>A0AAU8HVZ1</accession>
<name>A0AAU8HVZ1_9FIRM</name>
<keyword evidence="1" id="KW-0812">Transmembrane</keyword>
<protein>
    <submittedName>
        <fullName evidence="2">Uncharacterized protein</fullName>
    </submittedName>
</protein>
<keyword evidence="1" id="KW-0472">Membrane</keyword>
<dbReference type="AlphaFoldDB" id="A0AAU8HVZ1"/>
<reference evidence="2" key="1">
    <citation type="journal article" date="2018" name="Antonie Van Leeuwenhoek">
        <title>Proteinivorax hydrogeniformans sp. nov., an anaerobic, haloalkaliphilic bacterium fermenting proteinaceous compounds with high hydrogen production.</title>
        <authorList>
            <person name="Boltyanskaya Y."/>
            <person name="Detkova E."/>
            <person name="Pimenov N."/>
            <person name="Kevbrin V."/>
        </authorList>
    </citation>
    <scope>NUCLEOTIDE SEQUENCE</scope>
    <source>
        <strain evidence="2">Z-710</strain>
    </source>
</reference>
<dbReference type="RefSeq" id="WP_353894107.1">
    <property type="nucleotide sequence ID" value="NZ_CP159485.1"/>
</dbReference>
<evidence type="ECO:0000313" key="2">
    <source>
        <dbReference type="EMBL" id="XCI29559.1"/>
    </source>
</evidence>
<dbReference type="EMBL" id="CP159485">
    <property type="protein sequence ID" value="XCI29559.1"/>
    <property type="molecule type" value="Genomic_DNA"/>
</dbReference>
<feature type="transmembrane region" description="Helical" evidence="1">
    <location>
        <begin position="39"/>
        <end position="61"/>
    </location>
</feature>
<keyword evidence="1" id="KW-1133">Transmembrane helix</keyword>
<evidence type="ECO:0000256" key="1">
    <source>
        <dbReference type="SAM" id="Phobius"/>
    </source>
</evidence>
<organism evidence="2">
    <name type="scientific">Proteinivorax hydrogeniformans</name>
    <dbReference type="NCBI Taxonomy" id="1826727"/>
    <lineage>
        <taxon>Bacteria</taxon>
        <taxon>Bacillati</taxon>
        <taxon>Bacillota</taxon>
        <taxon>Clostridia</taxon>
        <taxon>Eubacteriales</taxon>
        <taxon>Proteinivoracaceae</taxon>
        <taxon>Proteinivorax</taxon>
    </lineage>
</organism>
<reference evidence="2" key="2">
    <citation type="submission" date="2024-06" db="EMBL/GenBank/DDBJ databases">
        <authorList>
            <person name="Petrova K.O."/>
            <person name="Toshchakov S.V."/>
            <person name="Boltjanskaja Y.V."/>
            <person name="Kevbrin V.V."/>
        </authorList>
    </citation>
    <scope>NUCLEOTIDE SEQUENCE</scope>
    <source>
        <strain evidence="2">Z-710</strain>
    </source>
</reference>
<sequence>MGERRIIKSFTRLKLMFIMKVQLNYYGAENIMRSHAYKLLISGLYVMAFFIATARFVQLTISGKKLH</sequence>
<gene>
    <name evidence="2" type="ORF">PRVXH_000882</name>
</gene>